<evidence type="ECO:0000256" key="7">
    <source>
        <dbReference type="ARBA" id="ARBA00042130"/>
    </source>
</evidence>
<dbReference type="CTD" id="347862"/>
<sequence length="224" mass="24421">MAKPQCLLLLSSSSEGGIQAQSFIHAFTLAHSAFNVQLASIEGRLGDFVGHDDNSKRWISDFRSKPYSMPLRLDVVEPSRYAALLIPDCTGALYDLTKDRILCDLIRHFVAEKKLICAIGSGVAALCSTKKTEGKFSKWLFASYCLTAPSVYELVRSSSFASLPIILEDFIKDNAGKYTASEAGAIHVVVDRCLITGQNEASTIMAVQNLILATNSRQGKPVGW</sequence>
<keyword evidence="4" id="KW-0732">Signal</keyword>
<dbReference type="GO" id="GO:0005737">
    <property type="term" value="C:cytoplasm"/>
    <property type="evidence" value="ECO:0000318"/>
    <property type="project" value="GO_Central"/>
</dbReference>
<dbReference type="GO" id="GO:0005576">
    <property type="term" value="C:extracellular region"/>
    <property type="evidence" value="ECO:0007669"/>
    <property type="project" value="UniProtKB-SubCell"/>
</dbReference>
<evidence type="ECO:0000256" key="6">
    <source>
        <dbReference type="ARBA" id="ARBA00039189"/>
    </source>
</evidence>
<evidence type="ECO:0000256" key="2">
    <source>
        <dbReference type="ARBA" id="ARBA00004613"/>
    </source>
</evidence>
<name>A0A7M7GIF6_STRPU</name>
<keyword evidence="11" id="KW-1185">Reference proteome</keyword>
<evidence type="ECO:0000256" key="5">
    <source>
        <dbReference type="ARBA" id="ARBA00022753"/>
    </source>
</evidence>
<dbReference type="PANTHER" id="PTHR48094:SF18">
    <property type="entry name" value="GLUTAMINE AMIDOTRANSFERASE-LIKE CLASS 1 DOMAIN-CONTAINING PROTEIN 1"/>
    <property type="match status" value="1"/>
</dbReference>
<dbReference type="GO" id="GO:0005769">
    <property type="term" value="C:early endosome"/>
    <property type="evidence" value="ECO:0007669"/>
    <property type="project" value="UniProtKB-SubCell"/>
</dbReference>
<dbReference type="CDD" id="cd03141">
    <property type="entry name" value="GATase1_Hsp31_like"/>
    <property type="match status" value="1"/>
</dbReference>
<dbReference type="GeneID" id="100888150"/>
<organism evidence="10 11">
    <name type="scientific">Strongylocentrotus purpuratus</name>
    <name type="common">Purple sea urchin</name>
    <dbReference type="NCBI Taxonomy" id="7668"/>
    <lineage>
        <taxon>Eukaryota</taxon>
        <taxon>Metazoa</taxon>
        <taxon>Echinodermata</taxon>
        <taxon>Eleutherozoa</taxon>
        <taxon>Echinozoa</taxon>
        <taxon>Echinoidea</taxon>
        <taxon>Euechinoidea</taxon>
        <taxon>Echinacea</taxon>
        <taxon>Camarodonta</taxon>
        <taxon>Echinidea</taxon>
        <taxon>Strongylocentrotidae</taxon>
        <taxon>Strongylocentrotus</taxon>
    </lineage>
</organism>
<evidence type="ECO:0000313" key="11">
    <source>
        <dbReference type="Proteomes" id="UP000007110"/>
    </source>
</evidence>
<dbReference type="AlphaFoldDB" id="A0A7M7GIF6"/>
<evidence type="ECO:0000256" key="1">
    <source>
        <dbReference type="ARBA" id="ARBA00004412"/>
    </source>
</evidence>
<dbReference type="EnsemblMetazoa" id="XM_003728211">
    <property type="protein sequence ID" value="XP_003728259"/>
    <property type="gene ID" value="LOC100888150"/>
</dbReference>
<proteinExistence type="predicted"/>
<reference evidence="11" key="1">
    <citation type="submission" date="2015-02" db="EMBL/GenBank/DDBJ databases">
        <title>Genome sequencing for Strongylocentrotus purpuratus.</title>
        <authorList>
            <person name="Murali S."/>
            <person name="Liu Y."/>
            <person name="Vee V."/>
            <person name="English A."/>
            <person name="Wang M."/>
            <person name="Skinner E."/>
            <person name="Han Y."/>
            <person name="Muzny D.M."/>
            <person name="Worley K.C."/>
            <person name="Gibbs R.A."/>
        </authorList>
    </citation>
    <scope>NUCLEOTIDE SEQUENCE</scope>
</reference>
<protein>
    <recommendedName>
        <fullName evidence="6">Glutamine amidotransferase-like class 1 domain-containing protein 1</fullName>
    </recommendedName>
    <alternativeName>
        <fullName evidence="8">Ferry endosomal RAB5 effector complex subunit 5</fullName>
    </alternativeName>
    <alternativeName>
        <fullName evidence="7">Parkinson disease 7 domain-containing protein 1</fullName>
    </alternativeName>
</protein>
<comment type="function">
    <text evidence="9">Component of the FERRY complex (Five-subunit Endosomal Rab5 and RNA/ribosome intermediary). The FERRY complex directly interacts with mRNAs and RAB5A, and functions as a RAB5A effector involved in the localization and the distribution of specific mRNAs most likely by mediating their endosomal transport. The complex recruits mRNAs and ribosomes to early endosomes through direct mRNA-interaction.</text>
</comment>
<dbReference type="GO" id="GO:0019172">
    <property type="term" value="F:glyoxalase III activity"/>
    <property type="evidence" value="ECO:0000318"/>
    <property type="project" value="GO_Central"/>
</dbReference>
<evidence type="ECO:0000256" key="3">
    <source>
        <dbReference type="ARBA" id="ARBA00022525"/>
    </source>
</evidence>
<comment type="subcellular location">
    <subcellularLocation>
        <location evidence="1">Early endosome</location>
    </subcellularLocation>
    <subcellularLocation>
        <location evidence="2">Secreted</location>
    </subcellularLocation>
</comment>
<reference evidence="10" key="2">
    <citation type="submission" date="2021-01" db="UniProtKB">
        <authorList>
            <consortium name="EnsemblMetazoa"/>
        </authorList>
    </citation>
    <scope>IDENTIFICATION</scope>
</reference>
<evidence type="ECO:0000256" key="8">
    <source>
        <dbReference type="ARBA" id="ARBA00044823"/>
    </source>
</evidence>
<dbReference type="InParanoid" id="A0A7M7GIF6"/>
<dbReference type="PANTHER" id="PTHR48094">
    <property type="entry name" value="PROTEIN/NUCLEIC ACID DEGLYCASE DJ-1-RELATED"/>
    <property type="match status" value="1"/>
</dbReference>
<dbReference type="FunCoup" id="A0A7M7GIF6">
    <property type="interactions" value="98"/>
</dbReference>
<dbReference type="KEGG" id="spu:100888150"/>
<accession>A0A7M7GIF6</accession>
<dbReference type="InterPro" id="IPR029062">
    <property type="entry name" value="Class_I_gatase-like"/>
</dbReference>
<dbReference type="OMA" id="QKKPVCA"/>
<evidence type="ECO:0000256" key="9">
    <source>
        <dbReference type="ARBA" id="ARBA00045408"/>
    </source>
</evidence>
<keyword evidence="3" id="KW-0964">Secreted</keyword>
<dbReference type="OrthoDB" id="543156at2759"/>
<dbReference type="RefSeq" id="XP_003728259.2">
    <property type="nucleotide sequence ID" value="XM_003728211.3"/>
</dbReference>
<dbReference type="Gene3D" id="3.40.50.880">
    <property type="match status" value="1"/>
</dbReference>
<dbReference type="InterPro" id="IPR050325">
    <property type="entry name" value="Prot/Nucl_acid_deglycase"/>
</dbReference>
<evidence type="ECO:0000313" key="10">
    <source>
        <dbReference type="EnsemblMetazoa" id="XP_003728259"/>
    </source>
</evidence>
<dbReference type="SUPFAM" id="SSF52317">
    <property type="entry name" value="Class I glutamine amidotransferase-like"/>
    <property type="match status" value="1"/>
</dbReference>
<keyword evidence="5" id="KW-0967">Endosome</keyword>
<evidence type="ECO:0000256" key="4">
    <source>
        <dbReference type="ARBA" id="ARBA00022729"/>
    </source>
</evidence>
<dbReference type="Proteomes" id="UP000007110">
    <property type="component" value="Unassembled WGS sequence"/>
</dbReference>
<dbReference type="GO" id="GO:0019243">
    <property type="term" value="P:methylglyoxal catabolic process to D-lactate via S-lactoyl-glutathione"/>
    <property type="evidence" value="ECO:0000318"/>
    <property type="project" value="GO_Central"/>
</dbReference>